<reference evidence="1 2" key="1">
    <citation type="submission" date="2021-01" db="EMBL/GenBank/DDBJ databases">
        <title>Whole genome shotgun sequence of Catellatospora bangladeshensis NBRC 107357.</title>
        <authorList>
            <person name="Komaki H."/>
            <person name="Tamura T."/>
        </authorList>
    </citation>
    <scope>NUCLEOTIDE SEQUENCE [LARGE SCALE GENOMIC DNA]</scope>
    <source>
        <strain evidence="1 2">NBRC 107357</strain>
    </source>
</reference>
<dbReference type="GO" id="GO:0016773">
    <property type="term" value="F:phosphotransferase activity, alcohol group as acceptor"/>
    <property type="evidence" value="ECO:0007669"/>
    <property type="project" value="InterPro"/>
</dbReference>
<dbReference type="InterPro" id="IPR006748">
    <property type="entry name" value="NH2Glyco/OHUrea_AB-resist_kin"/>
</dbReference>
<proteinExistence type="predicted"/>
<evidence type="ECO:0000313" key="1">
    <source>
        <dbReference type="EMBL" id="GIF86089.1"/>
    </source>
</evidence>
<dbReference type="AlphaFoldDB" id="A0A8J3JYM2"/>
<accession>A0A8J3JYM2</accession>
<dbReference type="Proteomes" id="UP000601223">
    <property type="component" value="Unassembled WGS sequence"/>
</dbReference>
<comment type="caution">
    <text evidence="1">The sequence shown here is derived from an EMBL/GenBank/DDBJ whole genome shotgun (WGS) entry which is preliminary data.</text>
</comment>
<protein>
    <submittedName>
        <fullName evidence="1">Streptomycin 6-kinase</fullName>
    </submittedName>
</protein>
<dbReference type="Pfam" id="PF04655">
    <property type="entry name" value="APH_6_hur"/>
    <property type="match status" value="1"/>
</dbReference>
<keyword evidence="2" id="KW-1185">Reference proteome</keyword>
<organism evidence="1 2">
    <name type="scientific">Catellatospora bangladeshensis</name>
    <dbReference type="NCBI Taxonomy" id="310355"/>
    <lineage>
        <taxon>Bacteria</taxon>
        <taxon>Bacillati</taxon>
        <taxon>Actinomycetota</taxon>
        <taxon>Actinomycetes</taxon>
        <taxon>Micromonosporales</taxon>
        <taxon>Micromonosporaceae</taxon>
        <taxon>Catellatospora</taxon>
    </lineage>
</organism>
<sequence>MAQILVTGPGTGTLIPAGTSGSVPRVIDPRTDELVPPTLEVVASIGDLPEGRAWLESLPALIAELRDAWSLRLGAPWIGGTCSWVAPAELPDGRHAVLKISWPHREMLGEADAMRLWHGHGAAELYAHDPARHALLLERAEPGTTLAESDLPAEERLTIAAGLLTRLWAAPVPDPALFERVGDVTADWADLVEERMARLRPGFDPGLVAHGARLLRELPRTASRQVLVHGDINPGNILAARRERWLVIDAKPMYGDPGYDPWPLLEQVDDPFAHPDPAAVLRRRVTLVGEVLGEDPSRLAAWAAARRVEAALWWVSRGNAPDQEAIAQAAAFATIAGL</sequence>
<evidence type="ECO:0000313" key="2">
    <source>
        <dbReference type="Proteomes" id="UP000601223"/>
    </source>
</evidence>
<name>A0A8J3JYM2_9ACTN</name>
<dbReference type="GO" id="GO:0019748">
    <property type="term" value="P:secondary metabolic process"/>
    <property type="evidence" value="ECO:0007669"/>
    <property type="project" value="InterPro"/>
</dbReference>
<gene>
    <name evidence="1" type="ORF">Cba03nite_74380</name>
</gene>
<dbReference type="SUPFAM" id="SSF56112">
    <property type="entry name" value="Protein kinase-like (PK-like)"/>
    <property type="match status" value="1"/>
</dbReference>
<dbReference type="Gene3D" id="3.90.1200.10">
    <property type="match status" value="1"/>
</dbReference>
<dbReference type="EMBL" id="BONF01000059">
    <property type="protein sequence ID" value="GIF86089.1"/>
    <property type="molecule type" value="Genomic_DNA"/>
</dbReference>
<dbReference type="InterPro" id="IPR011009">
    <property type="entry name" value="Kinase-like_dom_sf"/>
</dbReference>